<dbReference type="OrthoDB" id="9784108at2"/>
<reference evidence="3 4" key="1">
    <citation type="submission" date="2019-08" db="EMBL/GenBank/DDBJ databases">
        <title>Deep-cultivation of Planctomycetes and their phenomic and genomic characterization uncovers novel biology.</title>
        <authorList>
            <person name="Wiegand S."/>
            <person name="Jogler M."/>
            <person name="Boedeker C."/>
            <person name="Pinto D."/>
            <person name="Vollmers J."/>
            <person name="Rivas-Marin E."/>
            <person name="Kohn T."/>
            <person name="Peeters S.H."/>
            <person name="Heuer A."/>
            <person name="Rast P."/>
            <person name="Oberbeckmann S."/>
            <person name="Bunk B."/>
            <person name="Jeske O."/>
            <person name="Meyerdierks A."/>
            <person name="Storesund J.E."/>
            <person name="Kallscheuer N."/>
            <person name="Luecker S."/>
            <person name="Lage O.M."/>
            <person name="Pohl T."/>
            <person name="Merkel B.J."/>
            <person name="Hornburger P."/>
            <person name="Mueller R.-W."/>
            <person name="Bruemmer F."/>
            <person name="Labrenz M."/>
            <person name="Spormann A.M."/>
            <person name="Op Den Camp H."/>
            <person name="Overmann J."/>
            <person name="Amann R."/>
            <person name="Jetten M.S.M."/>
            <person name="Mascher T."/>
            <person name="Medema M.H."/>
            <person name="Devos D.P."/>
            <person name="Kaster A.-K."/>
            <person name="Ovreas L."/>
            <person name="Rohde M."/>
            <person name="Galperin M.Y."/>
            <person name="Jogler C."/>
        </authorList>
    </citation>
    <scope>NUCLEOTIDE SEQUENCE [LARGE SCALE GENOMIC DNA]</scope>
    <source>
        <strain evidence="3 4">LF1</strain>
    </source>
</reference>
<dbReference type="PANTHER" id="PTHR21600:SF44">
    <property type="entry name" value="RIBOSOMAL LARGE SUBUNIT PSEUDOURIDINE SYNTHASE D"/>
    <property type="match status" value="1"/>
</dbReference>
<dbReference type="Pfam" id="PF00849">
    <property type="entry name" value="PseudoU_synth_2"/>
    <property type="match status" value="1"/>
</dbReference>
<dbReference type="InterPro" id="IPR050188">
    <property type="entry name" value="RluA_PseudoU_synthase"/>
</dbReference>
<dbReference type="PANTHER" id="PTHR21600">
    <property type="entry name" value="MITOCHONDRIAL RNA PSEUDOURIDINE SYNTHASE"/>
    <property type="match status" value="1"/>
</dbReference>
<dbReference type="GO" id="GO:0000455">
    <property type="term" value="P:enzyme-directed rRNA pseudouridine synthesis"/>
    <property type="evidence" value="ECO:0007669"/>
    <property type="project" value="TreeGrafter"/>
</dbReference>
<gene>
    <name evidence="3" type="primary">rluA_1</name>
    <name evidence="3" type="ORF">LF1_12440</name>
</gene>
<evidence type="ECO:0000259" key="2">
    <source>
        <dbReference type="Pfam" id="PF00849"/>
    </source>
</evidence>
<dbReference type="EMBL" id="VRLW01000001">
    <property type="protein sequence ID" value="KAA1258721.1"/>
    <property type="molecule type" value="Genomic_DNA"/>
</dbReference>
<evidence type="ECO:0000313" key="4">
    <source>
        <dbReference type="Proteomes" id="UP000322699"/>
    </source>
</evidence>
<evidence type="ECO:0000313" key="3">
    <source>
        <dbReference type="EMBL" id="KAA1258721.1"/>
    </source>
</evidence>
<dbReference type="GO" id="GO:0003723">
    <property type="term" value="F:RNA binding"/>
    <property type="evidence" value="ECO:0007669"/>
    <property type="project" value="InterPro"/>
</dbReference>
<dbReference type="Proteomes" id="UP000322699">
    <property type="component" value="Unassembled WGS sequence"/>
</dbReference>
<proteinExistence type="inferred from homology"/>
<dbReference type="InterPro" id="IPR020103">
    <property type="entry name" value="PsdUridine_synth_cat_dom_sf"/>
</dbReference>
<keyword evidence="4" id="KW-1185">Reference proteome</keyword>
<dbReference type="InterPro" id="IPR006145">
    <property type="entry name" value="PsdUridine_synth_RsuA/RluA"/>
</dbReference>
<name>A0A5B1CER6_9BACT</name>
<dbReference type="CDD" id="cd02869">
    <property type="entry name" value="PseudoU_synth_RluA_like"/>
    <property type="match status" value="1"/>
</dbReference>
<dbReference type="EC" id="5.4.99.28" evidence="3"/>
<dbReference type="GO" id="GO:0160151">
    <property type="term" value="F:tRNA pseudouridine(32) synthase activity"/>
    <property type="evidence" value="ECO:0007669"/>
    <property type="project" value="UniProtKB-EC"/>
</dbReference>
<dbReference type="Gene3D" id="3.30.2350.10">
    <property type="entry name" value="Pseudouridine synthase"/>
    <property type="match status" value="1"/>
</dbReference>
<sequence>MFTGLGWNIVGSFDLIPKPAPLSVLYEDNHLLVIDKPAGIATMGAESGPTLHSMAADYIRRKYNKPGKVFVGIVSRLDTVTTGVIVMARTSKAASRLTPQFAAKDSKGKTVGADKIYLAAIPGHLEPETGSLTDWVYKDDDARRMRITNANRDQAKQAQLRYVTVAKNDQATLLAIRLISGRKHQIRVQLADRGLPIFGDRKYGSKEGFASPGIALHSWKLSISHPTLKDRRRWTAELPRSWKALGFPAGCLSGFDEQF</sequence>
<keyword evidence="3" id="KW-0413">Isomerase</keyword>
<comment type="caution">
    <text evidence="3">The sequence shown here is derived from an EMBL/GenBank/DDBJ whole genome shotgun (WGS) entry which is preliminary data.</text>
</comment>
<dbReference type="AlphaFoldDB" id="A0A5B1CER6"/>
<comment type="similarity">
    <text evidence="1">Belongs to the pseudouridine synthase RluA family.</text>
</comment>
<accession>A0A5B1CER6</accession>
<organism evidence="3 4">
    <name type="scientific">Rubripirellula obstinata</name>
    <dbReference type="NCBI Taxonomy" id="406547"/>
    <lineage>
        <taxon>Bacteria</taxon>
        <taxon>Pseudomonadati</taxon>
        <taxon>Planctomycetota</taxon>
        <taxon>Planctomycetia</taxon>
        <taxon>Pirellulales</taxon>
        <taxon>Pirellulaceae</taxon>
        <taxon>Rubripirellula</taxon>
    </lineage>
</organism>
<dbReference type="SUPFAM" id="SSF55120">
    <property type="entry name" value="Pseudouridine synthase"/>
    <property type="match status" value="1"/>
</dbReference>
<protein>
    <submittedName>
        <fullName evidence="3">Ribosomal large subunit pseudouridine synthase A</fullName>
        <ecNumber evidence="3">5.4.99.28</ecNumber>
    </submittedName>
</protein>
<evidence type="ECO:0000256" key="1">
    <source>
        <dbReference type="ARBA" id="ARBA00010876"/>
    </source>
</evidence>
<feature type="domain" description="Pseudouridine synthase RsuA/RluA-like" evidence="2">
    <location>
        <begin position="30"/>
        <end position="191"/>
    </location>
</feature>